<feature type="transmembrane region" description="Helical" evidence="1">
    <location>
        <begin position="213"/>
        <end position="234"/>
    </location>
</feature>
<proteinExistence type="predicted"/>
<dbReference type="Proteomes" id="UP001221757">
    <property type="component" value="Unassembled WGS sequence"/>
</dbReference>
<feature type="transmembrane region" description="Helical" evidence="1">
    <location>
        <begin position="12"/>
        <end position="39"/>
    </location>
</feature>
<comment type="caution">
    <text evidence="2">The sequence shown here is derived from an EMBL/GenBank/DDBJ whole genome shotgun (WGS) entry which is preliminary data.</text>
</comment>
<dbReference type="AlphaFoldDB" id="A0AAD7DEJ6"/>
<protein>
    <submittedName>
        <fullName evidence="2">Uncharacterized protein</fullName>
    </submittedName>
</protein>
<dbReference type="EMBL" id="JARKIE010000086">
    <property type="protein sequence ID" value="KAJ7687609.1"/>
    <property type="molecule type" value="Genomic_DNA"/>
</dbReference>
<gene>
    <name evidence="2" type="ORF">B0H17DRAFT_1069658</name>
</gene>
<organism evidence="2 3">
    <name type="scientific">Mycena rosella</name>
    <name type="common">Pink bonnet</name>
    <name type="synonym">Agaricus rosellus</name>
    <dbReference type="NCBI Taxonomy" id="1033263"/>
    <lineage>
        <taxon>Eukaryota</taxon>
        <taxon>Fungi</taxon>
        <taxon>Dikarya</taxon>
        <taxon>Basidiomycota</taxon>
        <taxon>Agaricomycotina</taxon>
        <taxon>Agaricomycetes</taxon>
        <taxon>Agaricomycetidae</taxon>
        <taxon>Agaricales</taxon>
        <taxon>Marasmiineae</taxon>
        <taxon>Mycenaceae</taxon>
        <taxon>Mycena</taxon>
    </lineage>
</organism>
<keyword evidence="3" id="KW-1185">Reference proteome</keyword>
<name>A0AAD7DEJ6_MYCRO</name>
<evidence type="ECO:0000313" key="2">
    <source>
        <dbReference type="EMBL" id="KAJ7687609.1"/>
    </source>
</evidence>
<feature type="transmembrane region" description="Helical" evidence="1">
    <location>
        <begin position="102"/>
        <end position="121"/>
    </location>
</feature>
<keyword evidence="1" id="KW-1133">Transmembrane helix</keyword>
<feature type="transmembrane region" description="Helical" evidence="1">
    <location>
        <begin position="51"/>
        <end position="69"/>
    </location>
</feature>
<reference evidence="2" key="1">
    <citation type="submission" date="2023-03" db="EMBL/GenBank/DDBJ databases">
        <title>Massive genome expansion in bonnet fungi (Mycena s.s.) driven by repeated elements and novel gene families across ecological guilds.</title>
        <authorList>
            <consortium name="Lawrence Berkeley National Laboratory"/>
            <person name="Harder C.B."/>
            <person name="Miyauchi S."/>
            <person name="Viragh M."/>
            <person name="Kuo A."/>
            <person name="Thoen E."/>
            <person name="Andreopoulos B."/>
            <person name="Lu D."/>
            <person name="Skrede I."/>
            <person name="Drula E."/>
            <person name="Henrissat B."/>
            <person name="Morin E."/>
            <person name="Kohler A."/>
            <person name="Barry K."/>
            <person name="LaButti K."/>
            <person name="Morin E."/>
            <person name="Salamov A."/>
            <person name="Lipzen A."/>
            <person name="Mereny Z."/>
            <person name="Hegedus B."/>
            <person name="Baldrian P."/>
            <person name="Stursova M."/>
            <person name="Weitz H."/>
            <person name="Taylor A."/>
            <person name="Grigoriev I.V."/>
            <person name="Nagy L.G."/>
            <person name="Martin F."/>
            <person name="Kauserud H."/>
        </authorList>
    </citation>
    <scope>NUCLEOTIDE SEQUENCE</scope>
    <source>
        <strain evidence="2">CBHHK067</strain>
    </source>
</reference>
<feature type="transmembrane region" description="Helical" evidence="1">
    <location>
        <begin position="75"/>
        <end position="95"/>
    </location>
</feature>
<accession>A0AAD7DEJ6</accession>
<evidence type="ECO:0000256" key="1">
    <source>
        <dbReference type="SAM" id="Phobius"/>
    </source>
</evidence>
<keyword evidence="1" id="KW-0812">Transmembrane</keyword>
<sequence length="367" mass="40836">MSSPDSRTITWISLGLILPGLGLTLVLLALFVYAAWYPVSRRHLDRVSFRLLVYALFANLTFGIAFPIINLAPAPGWHAVSLFFWLILVLAFNLNGQRMEKYYIFGTVLITGVCSVVPYVLDILGQWDAANKTCWYRSTDAASRVRWLVGTQTVWMLLASFGEIVAFLIVVGHLVAYELVTGRRFSDETKLSGTYSSSISRRTGSTIHTFRNIILRIGLYPVVSCLLNVSTSLLDLHELNIWRIALTSLALFSARPLIYGLLAATDPSFLRALRELRFGSNRSSELDRGTQGVAPCFSTVLELHSSSTVTENSKHENFESLELRQTMRNSGTLGHGGEEERGRLPMHVSDPMAKQGASVMNELVCQI</sequence>
<feature type="transmembrane region" description="Helical" evidence="1">
    <location>
        <begin position="154"/>
        <end position="176"/>
    </location>
</feature>
<keyword evidence="1" id="KW-0472">Membrane</keyword>
<feature type="transmembrane region" description="Helical" evidence="1">
    <location>
        <begin position="240"/>
        <end position="264"/>
    </location>
</feature>
<evidence type="ECO:0000313" key="3">
    <source>
        <dbReference type="Proteomes" id="UP001221757"/>
    </source>
</evidence>